<evidence type="ECO:0000256" key="3">
    <source>
        <dbReference type="ARBA" id="ARBA00022553"/>
    </source>
</evidence>
<evidence type="ECO:0000256" key="10">
    <source>
        <dbReference type="ARBA" id="ARBA00046459"/>
    </source>
</evidence>
<dbReference type="CDD" id="cd06753">
    <property type="entry name" value="PDZ_PDLIM-like"/>
    <property type="match status" value="1"/>
</dbReference>
<proteinExistence type="predicted"/>
<dbReference type="InterPro" id="IPR001781">
    <property type="entry name" value="Znf_LIM"/>
</dbReference>
<keyword evidence="2" id="KW-0963">Cytoplasm</keyword>
<keyword evidence="16" id="KW-1185">Reference proteome</keyword>
<dbReference type="InterPro" id="IPR036034">
    <property type="entry name" value="PDZ_sf"/>
</dbReference>
<dbReference type="EMBL" id="JANPWB010000015">
    <property type="protein sequence ID" value="KAJ1090811.1"/>
    <property type="molecule type" value="Genomic_DNA"/>
</dbReference>
<dbReference type="GO" id="GO:0003779">
    <property type="term" value="F:actin binding"/>
    <property type="evidence" value="ECO:0007669"/>
    <property type="project" value="TreeGrafter"/>
</dbReference>
<dbReference type="GO" id="GO:0046872">
    <property type="term" value="F:metal ion binding"/>
    <property type="evidence" value="ECO:0007669"/>
    <property type="project" value="UniProtKB-KW"/>
</dbReference>
<dbReference type="GO" id="GO:0005912">
    <property type="term" value="C:adherens junction"/>
    <property type="evidence" value="ECO:0007669"/>
    <property type="project" value="TreeGrafter"/>
</dbReference>
<dbReference type="GO" id="GO:0061061">
    <property type="term" value="P:muscle structure development"/>
    <property type="evidence" value="ECO:0007669"/>
    <property type="project" value="TreeGrafter"/>
</dbReference>
<dbReference type="FunFam" id="2.10.110.10:FF:000085">
    <property type="entry name" value="PDZ and LIM domain 2 (mystique)"/>
    <property type="match status" value="1"/>
</dbReference>
<dbReference type="FunFam" id="2.30.42.10:FF:000130">
    <property type="entry name" value="PDZ and LIM domain 2 (mystique)"/>
    <property type="match status" value="1"/>
</dbReference>
<evidence type="ECO:0000259" key="13">
    <source>
        <dbReference type="PROSITE" id="PS50023"/>
    </source>
</evidence>
<dbReference type="Pfam" id="PF15936">
    <property type="entry name" value="DUF4749"/>
    <property type="match status" value="1"/>
</dbReference>
<comment type="subcellular location">
    <subcellularLocation>
        <location evidence="1">Cytoplasm</location>
        <location evidence="1">Cytoskeleton</location>
    </subcellularLocation>
</comment>
<dbReference type="Pfam" id="PF00412">
    <property type="entry name" value="LIM"/>
    <property type="match status" value="1"/>
</dbReference>
<dbReference type="SUPFAM" id="SSF50156">
    <property type="entry name" value="PDZ domain-like"/>
    <property type="match status" value="1"/>
</dbReference>
<evidence type="ECO:0000256" key="2">
    <source>
        <dbReference type="ARBA" id="ARBA00022490"/>
    </source>
</evidence>
<evidence type="ECO:0000256" key="11">
    <source>
        <dbReference type="PROSITE-ProRule" id="PRU00125"/>
    </source>
</evidence>
<reference evidence="15" key="1">
    <citation type="journal article" date="2022" name="bioRxiv">
        <title>Sequencing and chromosome-scale assembly of the giantPleurodeles waltlgenome.</title>
        <authorList>
            <person name="Brown T."/>
            <person name="Elewa A."/>
            <person name="Iarovenko S."/>
            <person name="Subramanian E."/>
            <person name="Araus A.J."/>
            <person name="Petzold A."/>
            <person name="Susuki M."/>
            <person name="Suzuki K.-i.T."/>
            <person name="Hayashi T."/>
            <person name="Toyoda A."/>
            <person name="Oliveira C."/>
            <person name="Osipova E."/>
            <person name="Leigh N.D."/>
            <person name="Simon A."/>
            <person name="Yun M.H."/>
        </authorList>
    </citation>
    <scope>NUCLEOTIDE SEQUENCE</scope>
    <source>
        <strain evidence="15">20211129_DDA</strain>
        <tissue evidence="15">Liver</tissue>
    </source>
</reference>
<organism evidence="15 16">
    <name type="scientific">Pleurodeles waltl</name>
    <name type="common">Iberian ribbed newt</name>
    <dbReference type="NCBI Taxonomy" id="8319"/>
    <lineage>
        <taxon>Eukaryota</taxon>
        <taxon>Metazoa</taxon>
        <taxon>Chordata</taxon>
        <taxon>Craniata</taxon>
        <taxon>Vertebrata</taxon>
        <taxon>Euteleostomi</taxon>
        <taxon>Amphibia</taxon>
        <taxon>Batrachia</taxon>
        <taxon>Caudata</taxon>
        <taxon>Salamandroidea</taxon>
        <taxon>Salamandridae</taxon>
        <taxon>Pleurodelinae</taxon>
        <taxon>Pleurodeles</taxon>
    </lineage>
</organism>
<dbReference type="InterPro" id="IPR050604">
    <property type="entry name" value="PDZ-LIM_domain"/>
</dbReference>
<keyword evidence="4 11" id="KW-0479">Metal-binding</keyword>
<dbReference type="Pfam" id="PF00595">
    <property type="entry name" value="PDZ"/>
    <property type="match status" value="1"/>
</dbReference>
<evidence type="ECO:0000256" key="1">
    <source>
        <dbReference type="ARBA" id="ARBA00004245"/>
    </source>
</evidence>
<dbReference type="InterPro" id="IPR001478">
    <property type="entry name" value="PDZ"/>
</dbReference>
<comment type="function">
    <text evidence="8">Probable adapter protein located at the actin cytoskeleton that promotes cell attachment. Necessary for the migratory capacity of epithelial cells. Overexpression enhances cell adhesion to collagen and fibronectin and suppresses anchorage independent growth. May contribute to tumor cell migratory capacity.</text>
</comment>
<dbReference type="CDD" id="cd09449">
    <property type="entry name" value="LIM_Mystique"/>
    <property type="match status" value="1"/>
</dbReference>
<dbReference type="Gene3D" id="2.10.110.10">
    <property type="entry name" value="Cysteine Rich Protein"/>
    <property type="match status" value="1"/>
</dbReference>
<dbReference type="PANTHER" id="PTHR24214:SF1">
    <property type="entry name" value="PDZ AND LIM DOMAIN PROTEIN 2"/>
    <property type="match status" value="1"/>
</dbReference>
<dbReference type="AlphaFoldDB" id="A0AAV7LGM7"/>
<evidence type="ECO:0000313" key="16">
    <source>
        <dbReference type="Proteomes" id="UP001066276"/>
    </source>
</evidence>
<evidence type="ECO:0000256" key="9">
    <source>
        <dbReference type="ARBA" id="ARBA00039370"/>
    </source>
</evidence>
<dbReference type="GO" id="GO:0030036">
    <property type="term" value="P:actin cytoskeleton organization"/>
    <property type="evidence" value="ECO:0007669"/>
    <property type="project" value="TreeGrafter"/>
</dbReference>
<dbReference type="SMART" id="SM00228">
    <property type="entry name" value="PDZ"/>
    <property type="match status" value="1"/>
</dbReference>
<evidence type="ECO:0000256" key="8">
    <source>
        <dbReference type="ARBA" id="ARBA00037701"/>
    </source>
</evidence>
<dbReference type="Gene3D" id="2.30.42.10">
    <property type="match status" value="1"/>
</dbReference>
<evidence type="ECO:0000256" key="5">
    <source>
        <dbReference type="ARBA" id="ARBA00022833"/>
    </source>
</evidence>
<evidence type="ECO:0000256" key="12">
    <source>
        <dbReference type="SAM" id="MobiDB-lite"/>
    </source>
</evidence>
<dbReference type="PROSITE" id="PS00478">
    <property type="entry name" value="LIM_DOMAIN_1"/>
    <property type="match status" value="1"/>
</dbReference>
<keyword evidence="5 11" id="KW-0862">Zinc</keyword>
<gene>
    <name evidence="15" type="ORF">NDU88_003940</name>
</gene>
<evidence type="ECO:0000259" key="14">
    <source>
        <dbReference type="PROSITE" id="PS50106"/>
    </source>
</evidence>
<feature type="region of interest" description="Disordered" evidence="12">
    <location>
        <begin position="114"/>
        <end position="236"/>
    </location>
</feature>
<dbReference type="GO" id="GO:0030018">
    <property type="term" value="C:Z disc"/>
    <property type="evidence" value="ECO:0007669"/>
    <property type="project" value="TreeGrafter"/>
</dbReference>
<dbReference type="SUPFAM" id="SSF57716">
    <property type="entry name" value="Glucocorticoid receptor-like (DNA-binding domain)"/>
    <property type="match status" value="1"/>
</dbReference>
<feature type="compositionally biased region" description="Polar residues" evidence="12">
    <location>
        <begin position="169"/>
        <end position="184"/>
    </location>
</feature>
<comment type="subunit">
    <text evidence="10">Interacts with alpha-actinins ACTN1 and ACTN4, FLNA and MYH9. Interacts (via LIM zinc-binding domain) with MKRN2.</text>
</comment>
<dbReference type="PROSITE" id="PS50106">
    <property type="entry name" value="PDZ"/>
    <property type="match status" value="1"/>
</dbReference>
<keyword evidence="7" id="KW-0206">Cytoskeleton</keyword>
<evidence type="ECO:0000256" key="4">
    <source>
        <dbReference type="ARBA" id="ARBA00022723"/>
    </source>
</evidence>
<accession>A0AAV7LGM7</accession>
<dbReference type="SMART" id="SM00132">
    <property type="entry name" value="LIM"/>
    <property type="match status" value="1"/>
</dbReference>
<feature type="domain" description="PDZ" evidence="14">
    <location>
        <begin position="9"/>
        <end position="84"/>
    </location>
</feature>
<keyword evidence="6 11" id="KW-0440">LIM domain</keyword>
<feature type="domain" description="LIM zinc-binding" evidence="13">
    <location>
        <begin position="311"/>
        <end position="371"/>
    </location>
</feature>
<sequence>MARVVNLTGQAPWGFRITGGRDFNTPITVSKVTERSKAAGADLRPGDVITSINGDSTEGMLNVEAQNKIKQSRPGLQLNVDRPDILTLPMDGSASPSFLATRFQDTVKIVRDENANSTEDSYSSAGSLSPRSGSPFSPPSPQPAHRRNGFGDRPRSALAAESCAEAVVSKQSLQTQATPPSASQPRWERGSYSGGNDSPVGVYSPVKRMQSPLHPGAPPVQTSPQIVRSNSPRKSVDLDQRMNRFEEDSEVYKMIQENQETRAPPRQSSSFRLLQAALDTDSDPTPYLPSRLSPSAPSAIRSSVAAAQNLRTCEKCGTSIMNQAVRIQDDQYRHPACYVCTDCGLNLKMRGHFWAGNRMYCEKHARERHQAAAARSSPVLHS</sequence>
<dbReference type="PROSITE" id="PS50023">
    <property type="entry name" value="LIM_DOMAIN_2"/>
    <property type="match status" value="1"/>
</dbReference>
<dbReference type="GO" id="GO:0051371">
    <property type="term" value="F:muscle alpha-actinin binding"/>
    <property type="evidence" value="ECO:0007669"/>
    <property type="project" value="TreeGrafter"/>
</dbReference>
<feature type="compositionally biased region" description="Polar residues" evidence="12">
    <location>
        <begin position="220"/>
        <end position="233"/>
    </location>
</feature>
<protein>
    <recommendedName>
        <fullName evidence="9">PDZ and LIM domain protein 2</fullName>
    </recommendedName>
</protein>
<comment type="caution">
    <text evidence="15">The sequence shown here is derived from an EMBL/GenBank/DDBJ whole genome shotgun (WGS) entry which is preliminary data.</text>
</comment>
<feature type="compositionally biased region" description="Low complexity" evidence="12">
    <location>
        <begin position="121"/>
        <end position="135"/>
    </location>
</feature>
<name>A0AAV7LGM7_PLEWA</name>
<evidence type="ECO:0000256" key="6">
    <source>
        <dbReference type="ARBA" id="ARBA00023038"/>
    </source>
</evidence>
<dbReference type="Proteomes" id="UP001066276">
    <property type="component" value="Chromosome 11"/>
</dbReference>
<dbReference type="InterPro" id="IPR031847">
    <property type="entry name" value="PDLI1-4/Zasp-like_mid"/>
</dbReference>
<dbReference type="GO" id="GO:0031941">
    <property type="term" value="C:filamentous actin"/>
    <property type="evidence" value="ECO:0007669"/>
    <property type="project" value="TreeGrafter"/>
</dbReference>
<dbReference type="PANTHER" id="PTHR24214">
    <property type="entry name" value="PDZ AND LIM DOMAIN PROTEIN ZASP"/>
    <property type="match status" value="1"/>
</dbReference>
<dbReference type="GO" id="GO:0007507">
    <property type="term" value="P:heart development"/>
    <property type="evidence" value="ECO:0007669"/>
    <property type="project" value="TreeGrafter"/>
</dbReference>
<keyword evidence="3" id="KW-0597">Phosphoprotein</keyword>
<dbReference type="GO" id="GO:0001725">
    <property type="term" value="C:stress fiber"/>
    <property type="evidence" value="ECO:0007669"/>
    <property type="project" value="TreeGrafter"/>
</dbReference>
<evidence type="ECO:0000256" key="7">
    <source>
        <dbReference type="ARBA" id="ARBA00023212"/>
    </source>
</evidence>
<evidence type="ECO:0000313" key="15">
    <source>
        <dbReference type="EMBL" id="KAJ1090811.1"/>
    </source>
</evidence>